<keyword evidence="6" id="KW-0067">ATP-binding</keyword>
<evidence type="ECO:0000256" key="1">
    <source>
        <dbReference type="ARBA" id="ARBA00004123"/>
    </source>
</evidence>
<keyword evidence="13" id="KW-1185">Reference proteome</keyword>
<dbReference type="GO" id="GO:0035861">
    <property type="term" value="C:site of double-strand break"/>
    <property type="evidence" value="ECO:0007669"/>
    <property type="project" value="TreeGrafter"/>
</dbReference>
<keyword evidence="7 11" id="KW-0175">Coiled coil</keyword>
<evidence type="ECO:0000256" key="5">
    <source>
        <dbReference type="ARBA" id="ARBA00022763"/>
    </source>
</evidence>
<dbReference type="STRING" id="379508.A5H2P8"/>
<dbReference type="GO" id="GO:0000724">
    <property type="term" value="P:double-strand break repair via homologous recombination"/>
    <property type="evidence" value="ECO:0007669"/>
    <property type="project" value="TreeGrafter"/>
</dbReference>
<proteinExistence type="predicted"/>
<dbReference type="eggNOG" id="KOG0250">
    <property type="taxonomic scope" value="Eukaryota"/>
</dbReference>
<keyword evidence="3" id="KW-0158">Chromosome</keyword>
<keyword evidence="9" id="KW-0234">DNA repair</keyword>
<dbReference type="EMBL" id="DS236868">
    <property type="protein sequence ID" value="EDK47582.1"/>
    <property type="molecule type" value="Genomic_DNA"/>
</dbReference>
<evidence type="ECO:0000256" key="3">
    <source>
        <dbReference type="ARBA" id="ARBA00022454"/>
    </source>
</evidence>
<dbReference type="GO" id="GO:0005524">
    <property type="term" value="F:ATP binding"/>
    <property type="evidence" value="ECO:0007669"/>
    <property type="project" value="UniProtKB-KW"/>
</dbReference>
<keyword evidence="8" id="KW-0233">DNA recombination</keyword>
<sequence>MDGAFITDIYHNLDLTQHNLKEIKTKMNQAKAYKDTCKEEYRKAAIIHNSHMQHNHLRDKLKTLGGKIRWYNVKTLEDKIGQLEAKIVAFELQILQRNEEIKMFDEELELKRPEQSRLEEEEAKAENEVIAGASEVESLRDVRAKIKTEIDTLLEDMRSNIDKIGELERDIVKARQAIERERAKIEEQQGGSKEQMKEQLEKIRLDVQQCEEKIENTKIKYKEIDKAYESRVEELRATKQMVGSKLQDLRQQQVQLDREQNSRYLAWGANRMQKVMRDIDRATWIKKPIGPVGSYVLVKKEK</sequence>
<dbReference type="AlphaFoldDB" id="A5H2P8"/>
<evidence type="ECO:0000313" key="12">
    <source>
        <dbReference type="EMBL" id="EDK47582.1"/>
    </source>
</evidence>
<organism evidence="12 13">
    <name type="scientific">Lodderomyces elongisporus (strain ATCC 11503 / CBS 2605 / JCM 1781 / NBRC 1676 / NRRL YB-4239)</name>
    <name type="common">Yeast</name>
    <name type="synonym">Saccharomyces elongisporus</name>
    <dbReference type="NCBI Taxonomy" id="379508"/>
    <lineage>
        <taxon>Eukaryota</taxon>
        <taxon>Fungi</taxon>
        <taxon>Dikarya</taxon>
        <taxon>Ascomycota</taxon>
        <taxon>Saccharomycotina</taxon>
        <taxon>Pichiomycetes</taxon>
        <taxon>Debaryomycetaceae</taxon>
        <taxon>Candida/Lodderomyces clade</taxon>
        <taxon>Lodderomyces</taxon>
    </lineage>
</organism>
<feature type="coiled-coil region" evidence="11">
    <location>
        <begin position="136"/>
        <end position="252"/>
    </location>
</feature>
<evidence type="ECO:0000256" key="9">
    <source>
        <dbReference type="ARBA" id="ARBA00023204"/>
    </source>
</evidence>
<evidence type="ECO:0000256" key="10">
    <source>
        <dbReference type="ARBA" id="ARBA00023242"/>
    </source>
</evidence>
<accession>A5H2P8</accession>
<dbReference type="Proteomes" id="UP000001996">
    <property type="component" value="Unassembled WGS sequence"/>
</dbReference>
<evidence type="ECO:0000313" key="13">
    <source>
        <dbReference type="Proteomes" id="UP000001996"/>
    </source>
</evidence>
<evidence type="ECO:0000256" key="8">
    <source>
        <dbReference type="ARBA" id="ARBA00023172"/>
    </source>
</evidence>
<evidence type="ECO:0000256" key="4">
    <source>
        <dbReference type="ARBA" id="ARBA00022741"/>
    </source>
</evidence>
<dbReference type="PANTHER" id="PTHR19306">
    <property type="entry name" value="STRUCTURAL MAINTENANCE OF CHROMOSOMES 5,6 SMC5, SMC6"/>
    <property type="match status" value="1"/>
</dbReference>
<keyword evidence="4" id="KW-0547">Nucleotide-binding</keyword>
<keyword evidence="5" id="KW-0227">DNA damage</keyword>
<gene>
    <name evidence="12" type="ORF">LELG_05763</name>
</gene>
<dbReference type="InParanoid" id="A5H2P8"/>
<reference evidence="12 13" key="1">
    <citation type="journal article" date="2009" name="Nature">
        <title>Evolution of pathogenicity and sexual reproduction in eight Candida genomes.</title>
        <authorList>
            <person name="Butler G."/>
            <person name="Rasmussen M.D."/>
            <person name="Lin M.F."/>
            <person name="Santos M.A."/>
            <person name="Sakthikumar S."/>
            <person name="Munro C.A."/>
            <person name="Rheinbay E."/>
            <person name="Grabherr M."/>
            <person name="Forche A."/>
            <person name="Reedy J.L."/>
            <person name="Agrafioti I."/>
            <person name="Arnaud M.B."/>
            <person name="Bates S."/>
            <person name="Brown A.J."/>
            <person name="Brunke S."/>
            <person name="Costanzo M.C."/>
            <person name="Fitzpatrick D.A."/>
            <person name="de Groot P.W."/>
            <person name="Harris D."/>
            <person name="Hoyer L.L."/>
            <person name="Hube B."/>
            <person name="Klis F.M."/>
            <person name="Kodira C."/>
            <person name="Lennard N."/>
            <person name="Logue M.E."/>
            <person name="Martin R."/>
            <person name="Neiman A.M."/>
            <person name="Nikolaou E."/>
            <person name="Quail M.A."/>
            <person name="Quinn J."/>
            <person name="Santos M.C."/>
            <person name="Schmitzberger F.F."/>
            <person name="Sherlock G."/>
            <person name="Shah P."/>
            <person name="Silverstein K.A."/>
            <person name="Skrzypek M.S."/>
            <person name="Soll D."/>
            <person name="Staggs R."/>
            <person name="Stansfield I."/>
            <person name="Stumpf M.P."/>
            <person name="Sudbery P.E."/>
            <person name="Srikantha T."/>
            <person name="Zeng Q."/>
            <person name="Berman J."/>
            <person name="Berriman M."/>
            <person name="Heitman J."/>
            <person name="Gow N.A."/>
            <person name="Lorenz M.C."/>
            <person name="Birren B.W."/>
            <person name="Kellis M."/>
            <person name="Cuomo C.A."/>
        </authorList>
    </citation>
    <scope>NUCLEOTIDE SEQUENCE [LARGE SCALE GENOMIC DNA]</scope>
    <source>
        <strain evidence="13">ATCC 11503 / BCRC 21390 / CBS 2605 / JCM 1781 / NBRC 1676 / NRRL YB-4239</strain>
    </source>
</reference>
<dbReference type="GO" id="GO:0003697">
    <property type="term" value="F:single-stranded DNA binding"/>
    <property type="evidence" value="ECO:0007669"/>
    <property type="project" value="TreeGrafter"/>
</dbReference>
<evidence type="ECO:0000256" key="6">
    <source>
        <dbReference type="ARBA" id="ARBA00022840"/>
    </source>
</evidence>
<dbReference type="GO" id="GO:0005634">
    <property type="term" value="C:nucleus"/>
    <property type="evidence" value="ECO:0007669"/>
    <property type="project" value="UniProtKB-SubCell"/>
</dbReference>
<dbReference type="HOGENOM" id="CLU_921578_0_0_1"/>
<name>A5H2P8_LODEL</name>
<evidence type="ECO:0000256" key="2">
    <source>
        <dbReference type="ARBA" id="ARBA00004286"/>
    </source>
</evidence>
<comment type="subcellular location">
    <subcellularLocation>
        <location evidence="2">Chromosome</location>
    </subcellularLocation>
    <subcellularLocation>
        <location evidence="1">Nucleus</location>
    </subcellularLocation>
</comment>
<dbReference type="PANTHER" id="PTHR19306:SF6">
    <property type="entry name" value="STRUCTURAL MAINTENANCE OF CHROMOSOMES PROTEIN 6"/>
    <property type="match status" value="1"/>
</dbReference>
<evidence type="ECO:0000256" key="7">
    <source>
        <dbReference type="ARBA" id="ARBA00023054"/>
    </source>
</evidence>
<evidence type="ECO:0000256" key="11">
    <source>
        <dbReference type="SAM" id="Coils"/>
    </source>
</evidence>
<keyword evidence="10" id="KW-0539">Nucleus</keyword>
<dbReference type="GO" id="GO:0030915">
    <property type="term" value="C:Smc5-Smc6 complex"/>
    <property type="evidence" value="ECO:0007669"/>
    <property type="project" value="TreeGrafter"/>
</dbReference>
<dbReference type="GO" id="GO:0003684">
    <property type="term" value="F:damaged DNA binding"/>
    <property type="evidence" value="ECO:0007669"/>
    <property type="project" value="TreeGrafter"/>
</dbReference>
<protein>
    <submittedName>
        <fullName evidence="12">Uncharacterized protein</fullName>
    </submittedName>
</protein>
<dbReference type="VEuPathDB" id="FungiDB:LELG_05763"/>